<name>A0A0H5Q511_9ZZZZ</name>
<dbReference type="GO" id="GO:0003677">
    <property type="term" value="F:DNA binding"/>
    <property type="evidence" value="ECO:0007669"/>
    <property type="project" value="InterPro"/>
</dbReference>
<evidence type="ECO:0000313" key="2">
    <source>
        <dbReference type="EMBL" id="CRY96489.1"/>
    </source>
</evidence>
<dbReference type="InterPro" id="IPR000989">
    <property type="entry name" value="Rep"/>
</dbReference>
<proteinExistence type="predicted"/>
<dbReference type="Pfam" id="PF01446">
    <property type="entry name" value="Rep_1"/>
    <property type="match status" value="1"/>
</dbReference>
<keyword evidence="2" id="KW-0614">Plasmid</keyword>
<geneLocation type="plasmid" evidence="2">
    <name>pRGFK1109</name>
</geneLocation>
<accession>A0A0H5Q511</accession>
<reference evidence="2" key="1">
    <citation type="submission" date="2015-06" db="EMBL/GenBank/DDBJ databases">
        <authorList>
            <person name="Joergensen T."/>
        </authorList>
    </citation>
    <scope>NUCLEOTIDE SEQUENCE</scope>
    <source>
        <plasmid evidence="2">pRGFK1109</plasmid>
    </source>
</reference>
<evidence type="ECO:0000256" key="1">
    <source>
        <dbReference type="ARBA" id="ARBA00022705"/>
    </source>
</evidence>
<keyword evidence="1" id="KW-0235">DNA replication</keyword>
<sequence length="418" mass="45785">MVNPFSSSPPSKFGAANTGAAQAQRAAAGVAAPGFLGTDAKYRNRAQKVDPATGEILSFIDPMAGRVQRFIFQSVTRKLLPMSRTNNCLRVRQGGKQIQVHKSIEHGTTAFSGLQTCGSVWICPVCAAKIAERRRAEIIAAMTAHKAAGGCVNMLTLTSPHQRGDDLRELLAMQSTALHSFWNDRQVKAVFEAMGVIGQIRALEVTHGRKSPQNNGWHPHYHVLLFCGAGVDLTNRDGPPMLEWIITLYERWASSCVKAGLGRPSLAHGLKLDDGTHAAQYVSKWGLEDEMTKGHTKKALHGETPFDFLRAVFEDPEDKQAAALFRHFSEVFKGKRQLHWSRGLKARFAIGEKNDEELAQEKEDDFAVWLGTITIEQWRDVLAVEGRGAVLSIAAHSGWSAVVTYLESIRGKAIPAAG</sequence>
<reference evidence="2" key="2">
    <citation type="submission" date="2015-07" db="EMBL/GenBank/DDBJ databases">
        <title>Plasmids, circular viruses and viroids from rat gut.</title>
        <authorList>
            <person name="Jorgensen T.J."/>
            <person name="Hansen M.A."/>
            <person name="Xu Z."/>
            <person name="Tabak M.A."/>
            <person name="Sorensen S.J."/>
            <person name="Hansen L.H."/>
        </authorList>
    </citation>
    <scope>NUCLEOTIDE SEQUENCE</scope>
    <source>
        <plasmid evidence="2">pRGFK1109</plasmid>
    </source>
</reference>
<organism evidence="2">
    <name type="scientific">uncultured prokaryote</name>
    <dbReference type="NCBI Taxonomy" id="198431"/>
    <lineage>
        <taxon>unclassified sequences</taxon>
        <taxon>environmental samples</taxon>
    </lineage>
</organism>
<evidence type="ECO:0008006" key="3">
    <source>
        <dbReference type="Google" id="ProtNLM"/>
    </source>
</evidence>
<protein>
    <recommendedName>
        <fullName evidence="3">Replication protein</fullName>
    </recommendedName>
</protein>
<dbReference type="AlphaFoldDB" id="A0A0H5Q511"/>
<dbReference type="GO" id="GO:0006260">
    <property type="term" value="P:DNA replication"/>
    <property type="evidence" value="ECO:0007669"/>
    <property type="project" value="UniProtKB-KW"/>
</dbReference>
<dbReference type="EMBL" id="LN853690">
    <property type="protein sequence ID" value="CRY96489.1"/>
    <property type="molecule type" value="Genomic_DNA"/>
</dbReference>